<dbReference type="PATRIC" id="fig|37916.4.peg.5960"/>
<dbReference type="Proteomes" id="UP000036513">
    <property type="component" value="Unassembled WGS sequence"/>
</dbReference>
<dbReference type="AlphaFoldDB" id="A0A0J6VJR8"/>
<gene>
    <name evidence="2" type="ORF">MCHLDSM_05939</name>
</gene>
<keyword evidence="3" id="KW-1185">Reference proteome</keyword>
<evidence type="ECO:0000256" key="1">
    <source>
        <dbReference type="SAM" id="MobiDB-lite"/>
    </source>
</evidence>
<reference evidence="2 3" key="1">
    <citation type="journal article" date="2015" name="Genome Biol. Evol.">
        <title>Characterization of Three Mycobacterium spp. with Potential Use in Bioremediation by Genome Sequencing and Comparative Genomics.</title>
        <authorList>
            <person name="Das S."/>
            <person name="Pettersson B.M."/>
            <person name="Behra P.R."/>
            <person name="Ramesh M."/>
            <person name="Dasgupta S."/>
            <person name="Bhattacharya A."/>
            <person name="Kirsebom L.A."/>
        </authorList>
    </citation>
    <scope>NUCLEOTIDE SEQUENCE [LARGE SCALE GENOMIC DNA]</scope>
    <source>
        <strain evidence="2 3">DSM 43826</strain>
    </source>
</reference>
<proteinExistence type="predicted"/>
<protein>
    <submittedName>
        <fullName evidence="2">Uncharacterized protein</fullName>
    </submittedName>
</protein>
<comment type="caution">
    <text evidence="2">The sequence shown here is derived from an EMBL/GenBank/DDBJ whole genome shotgun (WGS) entry which is preliminary data.</text>
</comment>
<organism evidence="2 3">
    <name type="scientific">Mycolicibacterium chlorophenolicum</name>
    <dbReference type="NCBI Taxonomy" id="37916"/>
    <lineage>
        <taxon>Bacteria</taxon>
        <taxon>Bacillati</taxon>
        <taxon>Actinomycetota</taxon>
        <taxon>Actinomycetes</taxon>
        <taxon>Mycobacteriales</taxon>
        <taxon>Mycobacteriaceae</taxon>
        <taxon>Mycolicibacterium</taxon>
    </lineage>
</organism>
<dbReference type="EMBL" id="JYNL01000065">
    <property type="protein sequence ID" value="KMO69827.1"/>
    <property type="molecule type" value="Genomic_DNA"/>
</dbReference>
<feature type="compositionally biased region" description="Basic and acidic residues" evidence="1">
    <location>
        <begin position="1"/>
        <end position="11"/>
    </location>
</feature>
<evidence type="ECO:0000313" key="2">
    <source>
        <dbReference type="EMBL" id="KMO69827.1"/>
    </source>
</evidence>
<evidence type="ECO:0000313" key="3">
    <source>
        <dbReference type="Proteomes" id="UP000036513"/>
    </source>
</evidence>
<accession>A0A0J6VJR8</accession>
<feature type="region of interest" description="Disordered" evidence="1">
    <location>
        <begin position="1"/>
        <end position="29"/>
    </location>
</feature>
<sequence>MSETRTQRELEIAADLLIDESDADTGAPF</sequence>
<name>A0A0J6VJR8_9MYCO</name>